<dbReference type="AlphaFoldDB" id="A0A6J7EY65"/>
<sequence>MSRVVVLTPSLPLPFGAADARWLCALLPELVKRGHEVLCLSCTEESAEVVQRAELVAGECGFAFRHVPFVLSETTLQRKLQSLVHPHSEFARIGELRRVLDQECARGWDVLHVEHLYSAWATRDLPRAVTYLHFLGDVDWAGRRDLTVNERIERIQLGRVARQLIGSSQPLIAMTERLATEVALHGGALPPVVPIALDMARYQLQPFVAEPVLGVIGSMHWYPSRAAAERVIGLWPQIRERVPDATLKVAGWGSEQYLGRHFPMSGAELVGTVDDPESFFGQIALLVYPPPQGTGMKIKVMEAFAYGVPVLSNAEGLEGLGVRDGVEAVIAETDAEIVDRAATMLADAERRHGVRLVARRLVEDELTIARSVDRLLLAYEGFGLAP</sequence>
<dbReference type="PANTHER" id="PTHR12526">
    <property type="entry name" value="GLYCOSYLTRANSFERASE"/>
    <property type="match status" value="1"/>
</dbReference>
<protein>
    <submittedName>
        <fullName evidence="1">Unannotated protein</fullName>
    </submittedName>
</protein>
<dbReference type="EMBL" id="CAFBLP010000081">
    <property type="protein sequence ID" value="CAB4887351.1"/>
    <property type="molecule type" value="Genomic_DNA"/>
</dbReference>
<dbReference type="Pfam" id="PF13692">
    <property type="entry name" value="Glyco_trans_1_4"/>
    <property type="match status" value="1"/>
</dbReference>
<accession>A0A6J7EY65</accession>
<organism evidence="1">
    <name type="scientific">freshwater metagenome</name>
    <dbReference type="NCBI Taxonomy" id="449393"/>
    <lineage>
        <taxon>unclassified sequences</taxon>
        <taxon>metagenomes</taxon>
        <taxon>ecological metagenomes</taxon>
    </lineage>
</organism>
<reference evidence="1" key="1">
    <citation type="submission" date="2020-05" db="EMBL/GenBank/DDBJ databases">
        <authorList>
            <person name="Chiriac C."/>
            <person name="Salcher M."/>
            <person name="Ghai R."/>
            <person name="Kavagutti S V."/>
        </authorList>
    </citation>
    <scope>NUCLEOTIDE SEQUENCE</scope>
</reference>
<dbReference type="SUPFAM" id="SSF53756">
    <property type="entry name" value="UDP-Glycosyltransferase/glycogen phosphorylase"/>
    <property type="match status" value="1"/>
</dbReference>
<dbReference type="Gene3D" id="3.40.50.2000">
    <property type="entry name" value="Glycogen Phosphorylase B"/>
    <property type="match status" value="2"/>
</dbReference>
<dbReference type="CDD" id="cd03801">
    <property type="entry name" value="GT4_PimA-like"/>
    <property type="match status" value="1"/>
</dbReference>
<evidence type="ECO:0000313" key="1">
    <source>
        <dbReference type="EMBL" id="CAB4887351.1"/>
    </source>
</evidence>
<proteinExistence type="predicted"/>
<name>A0A6J7EY65_9ZZZZ</name>
<gene>
    <name evidence="1" type="ORF">UFOPK3376_02485</name>
</gene>